<dbReference type="Proteomes" id="UP000281553">
    <property type="component" value="Unassembled WGS sequence"/>
</dbReference>
<accession>A0A3P6PX07</accession>
<dbReference type="EMBL" id="UYRU01001552">
    <property type="protein sequence ID" value="VDK31985.1"/>
    <property type="molecule type" value="Genomic_DNA"/>
</dbReference>
<protein>
    <submittedName>
        <fullName evidence="1">Uncharacterized protein</fullName>
    </submittedName>
</protein>
<dbReference type="AlphaFoldDB" id="A0A3P6PX07"/>
<organism evidence="1 2">
    <name type="scientific">Dibothriocephalus latus</name>
    <name type="common">Fish tapeworm</name>
    <name type="synonym">Diphyllobothrium latum</name>
    <dbReference type="NCBI Taxonomy" id="60516"/>
    <lineage>
        <taxon>Eukaryota</taxon>
        <taxon>Metazoa</taxon>
        <taxon>Spiralia</taxon>
        <taxon>Lophotrochozoa</taxon>
        <taxon>Platyhelminthes</taxon>
        <taxon>Cestoda</taxon>
        <taxon>Eucestoda</taxon>
        <taxon>Diphyllobothriidea</taxon>
        <taxon>Diphyllobothriidae</taxon>
        <taxon>Dibothriocephalus</taxon>
    </lineage>
</organism>
<sequence length="113" mass="13138">MFTTRGAISVDFISLISILNTSYFNSFLKETSSFVGADPNRKDVEGLSAEAIAKIYDFKGFADDLFVRRWYLRAEAMIPEHLNPPMMAFQMYDSKYPTWFYGDYGQLYLQVWV</sequence>
<keyword evidence="2" id="KW-1185">Reference proteome</keyword>
<evidence type="ECO:0000313" key="2">
    <source>
        <dbReference type="Proteomes" id="UP000281553"/>
    </source>
</evidence>
<evidence type="ECO:0000313" key="1">
    <source>
        <dbReference type="EMBL" id="VDK31985.1"/>
    </source>
</evidence>
<reference evidence="1 2" key="1">
    <citation type="submission" date="2018-11" db="EMBL/GenBank/DDBJ databases">
        <authorList>
            <consortium name="Pathogen Informatics"/>
        </authorList>
    </citation>
    <scope>NUCLEOTIDE SEQUENCE [LARGE SCALE GENOMIC DNA]</scope>
</reference>
<name>A0A3P6PX07_DIBLA</name>
<proteinExistence type="predicted"/>
<dbReference type="OrthoDB" id="10258888at2759"/>
<gene>
    <name evidence="1" type="ORF">DILT_LOCUS386</name>
</gene>